<evidence type="ECO:0000313" key="3">
    <source>
        <dbReference type="Proteomes" id="UP001501333"/>
    </source>
</evidence>
<feature type="transmembrane region" description="Helical" evidence="1">
    <location>
        <begin position="60"/>
        <end position="79"/>
    </location>
</feature>
<dbReference type="Proteomes" id="UP001501333">
    <property type="component" value="Unassembled WGS sequence"/>
</dbReference>
<keyword evidence="3" id="KW-1185">Reference proteome</keyword>
<name>A0ABP7YNF6_9FLAO</name>
<evidence type="ECO:0000313" key="2">
    <source>
        <dbReference type="EMBL" id="GAA4138358.1"/>
    </source>
</evidence>
<protein>
    <recommendedName>
        <fullName evidence="4">DUF2938 domain-containing protein</fullName>
    </recommendedName>
</protein>
<keyword evidence="1" id="KW-0812">Transmembrane</keyword>
<evidence type="ECO:0000256" key="1">
    <source>
        <dbReference type="SAM" id="Phobius"/>
    </source>
</evidence>
<dbReference type="EMBL" id="BAABAO010000013">
    <property type="protein sequence ID" value="GAA4138358.1"/>
    <property type="molecule type" value="Genomic_DNA"/>
</dbReference>
<keyword evidence="1" id="KW-1133">Transmembrane helix</keyword>
<proteinExistence type="predicted"/>
<sequence length="159" mass="18390">MDPYLVIQLILISIGATSAMTWFSYFVSKKFQKLYKEPVLLSSVFSELHYDLSYGSRRKLGWMVHYFIGFLFVVGYHIVWVKDILSVSLLSALLLGIISGVIGIISWVFIFKITRYQTPINFKGYYIQLFFAHIIFALVATLLYFITMLLVIVTKAYIT</sequence>
<gene>
    <name evidence="2" type="ORF">GCM10022250_36930</name>
</gene>
<comment type="caution">
    <text evidence="2">The sequence shown here is derived from an EMBL/GenBank/DDBJ whole genome shotgun (WGS) entry which is preliminary data.</text>
</comment>
<evidence type="ECO:0008006" key="4">
    <source>
        <dbReference type="Google" id="ProtNLM"/>
    </source>
</evidence>
<feature type="transmembrane region" description="Helical" evidence="1">
    <location>
        <begin position="130"/>
        <end position="153"/>
    </location>
</feature>
<feature type="transmembrane region" description="Helical" evidence="1">
    <location>
        <begin position="6"/>
        <end position="27"/>
    </location>
</feature>
<accession>A0ABP7YNF6</accession>
<reference evidence="3" key="1">
    <citation type="journal article" date="2019" name="Int. J. Syst. Evol. Microbiol.">
        <title>The Global Catalogue of Microorganisms (GCM) 10K type strain sequencing project: providing services to taxonomists for standard genome sequencing and annotation.</title>
        <authorList>
            <consortium name="The Broad Institute Genomics Platform"/>
            <consortium name="The Broad Institute Genome Sequencing Center for Infectious Disease"/>
            <person name="Wu L."/>
            <person name="Ma J."/>
        </authorList>
    </citation>
    <scope>NUCLEOTIDE SEQUENCE [LARGE SCALE GENOMIC DNA]</scope>
    <source>
        <strain evidence="3">JCM 17386</strain>
    </source>
</reference>
<feature type="transmembrane region" description="Helical" evidence="1">
    <location>
        <begin position="85"/>
        <end position="110"/>
    </location>
</feature>
<keyword evidence="1" id="KW-0472">Membrane</keyword>
<organism evidence="2 3">
    <name type="scientific">Flavobacterium chungbukense</name>
    <dbReference type="NCBI Taxonomy" id="877464"/>
    <lineage>
        <taxon>Bacteria</taxon>
        <taxon>Pseudomonadati</taxon>
        <taxon>Bacteroidota</taxon>
        <taxon>Flavobacteriia</taxon>
        <taxon>Flavobacteriales</taxon>
        <taxon>Flavobacteriaceae</taxon>
        <taxon>Flavobacterium</taxon>
    </lineage>
</organism>
<dbReference type="RefSeq" id="WP_229349478.1">
    <property type="nucleotide sequence ID" value="NZ_BAABAO010000013.1"/>
</dbReference>